<keyword evidence="1" id="KW-0479">Metal-binding</keyword>
<dbReference type="GO" id="GO:0008270">
    <property type="term" value="F:zinc ion binding"/>
    <property type="evidence" value="ECO:0007669"/>
    <property type="project" value="InterPro"/>
</dbReference>
<dbReference type="AlphaFoldDB" id="A0A1L8WB91"/>
<keyword evidence="4" id="KW-0472">Membrane</keyword>
<name>A0A1L8WB91_9ENTE</name>
<evidence type="ECO:0000256" key="2">
    <source>
        <dbReference type="ARBA" id="ARBA00022801"/>
    </source>
</evidence>
<feature type="region of interest" description="Disordered" evidence="3">
    <location>
        <begin position="1"/>
        <end position="22"/>
    </location>
</feature>
<feature type="domain" description="HIRAN" evidence="5">
    <location>
        <begin position="95"/>
        <end position="171"/>
    </location>
</feature>
<evidence type="ECO:0000259" key="5">
    <source>
        <dbReference type="Pfam" id="PF08797"/>
    </source>
</evidence>
<dbReference type="EMBL" id="JXLB01000029">
    <property type="protein sequence ID" value="OJG77952.1"/>
    <property type="molecule type" value="Genomic_DNA"/>
</dbReference>
<dbReference type="OrthoDB" id="9816323at2"/>
<evidence type="ECO:0000256" key="1">
    <source>
        <dbReference type="ARBA" id="ARBA00022723"/>
    </source>
</evidence>
<dbReference type="Proteomes" id="UP000182152">
    <property type="component" value="Unassembled WGS sequence"/>
</dbReference>
<dbReference type="Gene3D" id="3.30.70.2330">
    <property type="match status" value="1"/>
</dbReference>
<dbReference type="GO" id="GO:0003676">
    <property type="term" value="F:nucleic acid binding"/>
    <property type="evidence" value="ECO:0007669"/>
    <property type="project" value="InterPro"/>
</dbReference>
<comment type="caution">
    <text evidence="6">The sequence shown here is derived from an EMBL/GenBank/DDBJ whole genome shotgun (WGS) entry which is preliminary data.</text>
</comment>
<feature type="compositionally biased region" description="Basic residues" evidence="3">
    <location>
        <begin position="1"/>
        <end position="10"/>
    </location>
</feature>
<evidence type="ECO:0000313" key="7">
    <source>
        <dbReference type="Proteomes" id="UP000182152"/>
    </source>
</evidence>
<keyword evidence="4" id="KW-1133">Transmembrane helix</keyword>
<dbReference type="GO" id="GO:0016818">
    <property type="term" value="F:hydrolase activity, acting on acid anhydrides, in phosphorus-containing anhydrides"/>
    <property type="evidence" value="ECO:0007669"/>
    <property type="project" value="InterPro"/>
</dbReference>
<feature type="transmembrane region" description="Helical" evidence="4">
    <location>
        <begin position="269"/>
        <end position="287"/>
    </location>
</feature>
<sequence>MKIGPRKPSIKKSISARTTGKAKRAVKKAVIPGYGKKGTGWIKDPKKAAYNKVYNKTTFGVNPLSSIDVNKKSLNSNIKNDNQNNQQSSKKILEVVGTQYTDAERILRNVLKDRGETWDTYGYQYHDLELVLVPEPDNEYDPKAIAVYSNHPTPKNAKINRSGKIGYLPRNSGVILNEPSEIETTIKEGYGNFYIKVDVSKYLERKESMTEERDSVLESENIDDTIIQNTSSIEEKNEILVNKFIFSLLAIFLGTLGIQWFYAQKFKRGLLYFVFSWTSITFFLGLYEGIKALLTPTDNNYLIRR</sequence>
<dbReference type="Pfam" id="PF08797">
    <property type="entry name" value="HIRAN"/>
    <property type="match status" value="1"/>
</dbReference>
<accession>A0A1L8WB91</accession>
<organism evidence="6 7">
    <name type="scientific">Enterococcus ratti</name>
    <dbReference type="NCBI Taxonomy" id="150033"/>
    <lineage>
        <taxon>Bacteria</taxon>
        <taxon>Bacillati</taxon>
        <taxon>Bacillota</taxon>
        <taxon>Bacilli</taxon>
        <taxon>Lactobacillales</taxon>
        <taxon>Enterococcaceae</taxon>
        <taxon>Enterococcus</taxon>
    </lineage>
</organism>
<proteinExistence type="predicted"/>
<reference evidence="6 7" key="1">
    <citation type="submission" date="2014-12" db="EMBL/GenBank/DDBJ databases">
        <title>Draft genome sequences of 29 type strains of Enterococci.</title>
        <authorList>
            <person name="Zhong Z."/>
            <person name="Sun Z."/>
            <person name="Liu W."/>
            <person name="Zhang W."/>
            <person name="Zhang H."/>
        </authorList>
    </citation>
    <scope>NUCLEOTIDE SEQUENCE [LARGE SCALE GENOMIC DNA]</scope>
    <source>
        <strain evidence="6 7">DSM 15687</strain>
    </source>
</reference>
<protein>
    <recommendedName>
        <fullName evidence="5">HIRAN domain-containing protein</fullName>
    </recommendedName>
</protein>
<evidence type="ECO:0000256" key="4">
    <source>
        <dbReference type="SAM" id="Phobius"/>
    </source>
</evidence>
<evidence type="ECO:0000313" key="6">
    <source>
        <dbReference type="EMBL" id="OJG77952.1"/>
    </source>
</evidence>
<keyword evidence="7" id="KW-1185">Reference proteome</keyword>
<dbReference type="InterPro" id="IPR014905">
    <property type="entry name" value="HIRAN"/>
</dbReference>
<feature type="transmembrane region" description="Helical" evidence="4">
    <location>
        <begin position="244"/>
        <end position="263"/>
    </location>
</feature>
<evidence type="ECO:0000256" key="3">
    <source>
        <dbReference type="SAM" id="MobiDB-lite"/>
    </source>
</evidence>
<keyword evidence="4" id="KW-0812">Transmembrane</keyword>
<gene>
    <name evidence="6" type="ORF">RV14_GL001284</name>
</gene>
<dbReference type="STRING" id="150033.RV14_GL001284"/>
<keyword evidence="2" id="KW-0378">Hydrolase</keyword>